<evidence type="ECO:0000256" key="1">
    <source>
        <dbReference type="SAM" id="Phobius"/>
    </source>
</evidence>
<dbReference type="AlphaFoldDB" id="A0A420DQF9"/>
<dbReference type="STRING" id="1443111.Z949_2968"/>
<proteinExistence type="predicted"/>
<keyword evidence="3" id="KW-1185">Reference proteome</keyword>
<evidence type="ECO:0008006" key="4">
    <source>
        <dbReference type="Google" id="ProtNLM"/>
    </source>
</evidence>
<dbReference type="EMBL" id="RAQK01000001">
    <property type="protein sequence ID" value="RKE96410.1"/>
    <property type="molecule type" value="Genomic_DNA"/>
</dbReference>
<accession>A0A420DQF9</accession>
<organism evidence="2 3">
    <name type="scientific">Sulfitobacter guttiformis</name>
    <dbReference type="NCBI Taxonomy" id="74349"/>
    <lineage>
        <taxon>Bacteria</taxon>
        <taxon>Pseudomonadati</taxon>
        <taxon>Pseudomonadota</taxon>
        <taxon>Alphaproteobacteria</taxon>
        <taxon>Rhodobacterales</taxon>
        <taxon>Roseobacteraceae</taxon>
        <taxon>Sulfitobacter</taxon>
    </lineage>
</organism>
<name>A0A420DQF9_9RHOB</name>
<sequence>MTTSEFWDKVLEPNENLLWSGRPAPTFHLRNWRLYGSAPMAALGLFSAAWLIIATTGSEGDIWLLVLPALLVAIPVRSTLQQIRVYGATRYALTNRRVLFFRIEGDETRVKAHPHSAICAPDVINTFPPSVSFLRYGKDPKSTLGFEYIKNSEILVHHLEQREEW</sequence>
<feature type="transmembrane region" description="Helical" evidence="1">
    <location>
        <begin position="34"/>
        <end position="56"/>
    </location>
</feature>
<protein>
    <recommendedName>
        <fullName evidence="4">PH (Pleckstrin Homology) domain-containing protein</fullName>
    </recommendedName>
</protein>
<gene>
    <name evidence="2" type="ORF">C8N30_0968</name>
</gene>
<keyword evidence="1" id="KW-0812">Transmembrane</keyword>
<keyword evidence="1" id="KW-0472">Membrane</keyword>
<reference evidence="2 3" key="1">
    <citation type="submission" date="2018-09" db="EMBL/GenBank/DDBJ databases">
        <title>Genomic Encyclopedia of Archaeal and Bacterial Type Strains, Phase II (KMG-II): from individual species to whole genera.</title>
        <authorList>
            <person name="Goeker M."/>
        </authorList>
    </citation>
    <scope>NUCLEOTIDE SEQUENCE [LARGE SCALE GENOMIC DNA]</scope>
    <source>
        <strain evidence="2 3">DSM 11458</strain>
    </source>
</reference>
<comment type="caution">
    <text evidence="2">The sequence shown here is derived from an EMBL/GenBank/DDBJ whole genome shotgun (WGS) entry which is preliminary data.</text>
</comment>
<dbReference type="Proteomes" id="UP000284407">
    <property type="component" value="Unassembled WGS sequence"/>
</dbReference>
<evidence type="ECO:0000313" key="2">
    <source>
        <dbReference type="EMBL" id="RKE96410.1"/>
    </source>
</evidence>
<feature type="transmembrane region" description="Helical" evidence="1">
    <location>
        <begin position="62"/>
        <end position="80"/>
    </location>
</feature>
<keyword evidence="1" id="KW-1133">Transmembrane helix</keyword>
<evidence type="ECO:0000313" key="3">
    <source>
        <dbReference type="Proteomes" id="UP000284407"/>
    </source>
</evidence>